<dbReference type="GO" id="GO:0032259">
    <property type="term" value="P:methylation"/>
    <property type="evidence" value="ECO:0007669"/>
    <property type="project" value="UniProtKB-KW"/>
</dbReference>
<evidence type="ECO:0000256" key="5">
    <source>
        <dbReference type="HAMAP-Rule" id="MF_03187"/>
    </source>
</evidence>
<dbReference type="HAMAP" id="MF_03187">
    <property type="entry name" value="Methyltr_EFM5"/>
    <property type="match status" value="1"/>
</dbReference>
<organism evidence="6 7">
    <name type="scientific">Nezara viridula</name>
    <name type="common">Southern green stink bug</name>
    <name type="synonym">Cimex viridulus</name>
    <dbReference type="NCBI Taxonomy" id="85310"/>
    <lineage>
        <taxon>Eukaryota</taxon>
        <taxon>Metazoa</taxon>
        <taxon>Ecdysozoa</taxon>
        <taxon>Arthropoda</taxon>
        <taxon>Hexapoda</taxon>
        <taxon>Insecta</taxon>
        <taxon>Pterygota</taxon>
        <taxon>Neoptera</taxon>
        <taxon>Paraneoptera</taxon>
        <taxon>Hemiptera</taxon>
        <taxon>Heteroptera</taxon>
        <taxon>Panheteroptera</taxon>
        <taxon>Pentatomomorpha</taxon>
        <taxon>Pentatomoidea</taxon>
        <taxon>Pentatomidae</taxon>
        <taxon>Pentatominae</taxon>
        <taxon>Nezara</taxon>
    </lineage>
</organism>
<dbReference type="GO" id="GO:0005737">
    <property type="term" value="C:cytoplasm"/>
    <property type="evidence" value="ECO:0007669"/>
    <property type="project" value="UniProtKB-SubCell"/>
</dbReference>
<dbReference type="InterPro" id="IPR041370">
    <property type="entry name" value="Mlase_EEF1AKMT1/ZCCHC4"/>
</dbReference>
<dbReference type="OrthoDB" id="206354at2759"/>
<keyword evidence="3 5" id="KW-0489">Methyltransferase</keyword>
<dbReference type="Proteomes" id="UP001152798">
    <property type="component" value="Chromosome 3"/>
</dbReference>
<dbReference type="Pfam" id="PF10237">
    <property type="entry name" value="N6-adenineMlase"/>
    <property type="match status" value="1"/>
</dbReference>
<gene>
    <name evidence="6" type="ORF">NEZAVI_LOCUS6241</name>
</gene>
<comment type="function">
    <text evidence="5">S-adenosyl-L-methionine-dependent protein-lysine N-methyltransferase that methylates elongation factor 1-alpha.</text>
</comment>
<protein>
    <recommendedName>
        <fullName evidence="5">Protein-lysine N-methyltransferase NEZAVI_LOCUS6241</fullName>
        <ecNumber evidence="5">2.1.1.-</ecNumber>
    </recommendedName>
</protein>
<dbReference type="PANTHER" id="PTHR13200:SF0">
    <property type="entry name" value="EEF1A LYSINE METHYLTRANSFERASE 1"/>
    <property type="match status" value="1"/>
</dbReference>
<evidence type="ECO:0000256" key="2">
    <source>
        <dbReference type="ARBA" id="ARBA00022490"/>
    </source>
</evidence>
<keyword evidence="7" id="KW-1185">Reference proteome</keyword>
<comment type="similarity">
    <text evidence="5">Belongs to the class I-like SAM-binding methyltransferase superfamily. EFM5 family.</text>
</comment>
<keyword evidence="4 5" id="KW-0808">Transferase</keyword>
<reference evidence="6" key="1">
    <citation type="submission" date="2022-01" db="EMBL/GenBank/DDBJ databases">
        <authorList>
            <person name="King R."/>
        </authorList>
    </citation>
    <scope>NUCLEOTIDE SEQUENCE</scope>
</reference>
<dbReference type="EC" id="2.1.1.-" evidence="5"/>
<evidence type="ECO:0000313" key="7">
    <source>
        <dbReference type="Proteomes" id="UP001152798"/>
    </source>
</evidence>
<evidence type="ECO:0000313" key="6">
    <source>
        <dbReference type="EMBL" id="CAH1396106.1"/>
    </source>
</evidence>
<name>A0A9P0H635_NEZVI</name>
<accession>A0A9P0H635</accession>
<proteinExistence type="inferred from homology"/>
<comment type="subcellular location">
    <subcellularLocation>
        <location evidence="1 5">Cytoplasm</location>
    </subcellularLocation>
</comment>
<dbReference type="AlphaFoldDB" id="A0A9P0H635"/>
<keyword evidence="2 5" id="KW-0963">Cytoplasm</keyword>
<dbReference type="PROSITE" id="PS00092">
    <property type="entry name" value="N6_MTASE"/>
    <property type="match status" value="1"/>
</dbReference>
<dbReference type="PANTHER" id="PTHR13200">
    <property type="entry name" value="EEF1A LYSINE METHYLTRANSFERASE 1"/>
    <property type="match status" value="1"/>
</dbReference>
<dbReference type="GO" id="GO:0016279">
    <property type="term" value="F:protein-lysine N-methyltransferase activity"/>
    <property type="evidence" value="ECO:0007669"/>
    <property type="project" value="UniProtKB-UniRule"/>
</dbReference>
<sequence>MSASDDDVPTLSAEALKALNEFYHEQEEERSKLERVQNNLKDCDISAFQENWQLSQFWYDNSTIEALTSEICKISRENGRIALISCPSLYKSLKSKAKNREVILFEYDKRFAMYGLDYNFYDYNSPLDVPRELAGYFDVVVADPPFLSEDCITKTAVTIKFFTKSKIILCTGAVMEELVGKLLNLKKSSFEPKHENNLANEFCCYTNYNNSFK</sequence>
<dbReference type="GO" id="GO:0003676">
    <property type="term" value="F:nucleic acid binding"/>
    <property type="evidence" value="ECO:0007669"/>
    <property type="project" value="InterPro"/>
</dbReference>
<evidence type="ECO:0000256" key="1">
    <source>
        <dbReference type="ARBA" id="ARBA00004496"/>
    </source>
</evidence>
<evidence type="ECO:0000256" key="3">
    <source>
        <dbReference type="ARBA" id="ARBA00022603"/>
    </source>
</evidence>
<dbReference type="EMBL" id="OV725079">
    <property type="protein sequence ID" value="CAH1396106.1"/>
    <property type="molecule type" value="Genomic_DNA"/>
</dbReference>
<dbReference type="InterPro" id="IPR019369">
    <property type="entry name" value="Efm5/EEF1AKMT1"/>
</dbReference>
<dbReference type="InterPro" id="IPR002052">
    <property type="entry name" value="DNA_methylase_N6_adenine_CS"/>
</dbReference>
<evidence type="ECO:0000256" key="4">
    <source>
        <dbReference type="ARBA" id="ARBA00022679"/>
    </source>
</evidence>